<reference evidence="2" key="1">
    <citation type="journal article" date="2022" name="bioRxiv">
        <title>Sequencing and chromosome-scale assembly of the giantPleurodeles waltlgenome.</title>
        <authorList>
            <person name="Brown T."/>
            <person name="Elewa A."/>
            <person name="Iarovenko S."/>
            <person name="Subramanian E."/>
            <person name="Araus A.J."/>
            <person name="Petzold A."/>
            <person name="Susuki M."/>
            <person name="Suzuki K.-i.T."/>
            <person name="Hayashi T."/>
            <person name="Toyoda A."/>
            <person name="Oliveira C."/>
            <person name="Osipova E."/>
            <person name="Leigh N.D."/>
            <person name="Simon A."/>
            <person name="Yun M.H."/>
        </authorList>
    </citation>
    <scope>NUCLEOTIDE SEQUENCE</scope>
    <source>
        <strain evidence="2">20211129_DDA</strain>
        <tissue evidence="2">Liver</tissue>
    </source>
</reference>
<gene>
    <name evidence="2" type="ORF">NDU88_007471</name>
</gene>
<protein>
    <submittedName>
        <fullName evidence="2">Uncharacterized protein</fullName>
    </submittedName>
</protein>
<dbReference type="Proteomes" id="UP001066276">
    <property type="component" value="Chromosome 9"/>
</dbReference>
<accession>A0AAV7N272</accession>
<keyword evidence="3" id="KW-1185">Reference proteome</keyword>
<evidence type="ECO:0000256" key="1">
    <source>
        <dbReference type="SAM" id="MobiDB-lite"/>
    </source>
</evidence>
<name>A0AAV7N272_PLEWA</name>
<evidence type="ECO:0000313" key="3">
    <source>
        <dbReference type="Proteomes" id="UP001066276"/>
    </source>
</evidence>
<organism evidence="2 3">
    <name type="scientific">Pleurodeles waltl</name>
    <name type="common">Iberian ribbed newt</name>
    <dbReference type="NCBI Taxonomy" id="8319"/>
    <lineage>
        <taxon>Eukaryota</taxon>
        <taxon>Metazoa</taxon>
        <taxon>Chordata</taxon>
        <taxon>Craniata</taxon>
        <taxon>Vertebrata</taxon>
        <taxon>Euteleostomi</taxon>
        <taxon>Amphibia</taxon>
        <taxon>Batrachia</taxon>
        <taxon>Caudata</taxon>
        <taxon>Salamandroidea</taxon>
        <taxon>Salamandridae</taxon>
        <taxon>Pleurodelinae</taxon>
        <taxon>Pleurodeles</taxon>
    </lineage>
</organism>
<proteinExistence type="predicted"/>
<dbReference type="EMBL" id="JANPWB010000013">
    <property type="protein sequence ID" value="KAJ1110116.1"/>
    <property type="molecule type" value="Genomic_DNA"/>
</dbReference>
<dbReference type="AlphaFoldDB" id="A0AAV7N272"/>
<comment type="caution">
    <text evidence="2">The sequence shown here is derived from an EMBL/GenBank/DDBJ whole genome shotgun (WGS) entry which is preliminary data.</text>
</comment>
<feature type="region of interest" description="Disordered" evidence="1">
    <location>
        <begin position="1"/>
        <end position="63"/>
    </location>
</feature>
<sequence>MLSQGFPVWPPLRKRESRMDPAGPWPDPLQAQGSSNRRAQVQEVRDGQLVGSKGERGEVGGQNRKTPIWSAEWCSPSLSRAALLTAPMVLLNPDYGSQLRTQLRAFGGSDTRQMHQW</sequence>
<evidence type="ECO:0000313" key="2">
    <source>
        <dbReference type="EMBL" id="KAJ1110116.1"/>
    </source>
</evidence>